<dbReference type="STRING" id="94643.A0A2A9M9U1"/>
<keyword evidence="3" id="KW-1185">Reference proteome</keyword>
<evidence type="ECO:0000313" key="2">
    <source>
        <dbReference type="EMBL" id="PFH32443.1"/>
    </source>
</evidence>
<dbReference type="InterPro" id="IPR036915">
    <property type="entry name" value="Cyclin-like_sf"/>
</dbReference>
<comment type="caution">
    <text evidence="2">The sequence shown here is derived from an EMBL/GenBank/DDBJ whole genome shotgun (WGS) entry which is preliminary data.</text>
</comment>
<dbReference type="GO" id="GO:0019901">
    <property type="term" value="F:protein kinase binding"/>
    <property type="evidence" value="ECO:0007669"/>
    <property type="project" value="InterPro"/>
</dbReference>
<dbReference type="RefSeq" id="XP_029216452.1">
    <property type="nucleotide sequence ID" value="XM_029360476.1"/>
</dbReference>
<organism evidence="2 3">
    <name type="scientific">Besnoitia besnoiti</name>
    <name type="common">Apicomplexan protozoan</name>
    <dbReference type="NCBI Taxonomy" id="94643"/>
    <lineage>
        <taxon>Eukaryota</taxon>
        <taxon>Sar</taxon>
        <taxon>Alveolata</taxon>
        <taxon>Apicomplexa</taxon>
        <taxon>Conoidasida</taxon>
        <taxon>Coccidia</taxon>
        <taxon>Eucoccidiorida</taxon>
        <taxon>Eimeriorina</taxon>
        <taxon>Sarcocystidae</taxon>
        <taxon>Besnoitia</taxon>
    </lineage>
</organism>
<feature type="compositionally biased region" description="Low complexity" evidence="1">
    <location>
        <begin position="1389"/>
        <end position="1401"/>
    </location>
</feature>
<feature type="compositionally biased region" description="Basic and acidic residues" evidence="1">
    <location>
        <begin position="1194"/>
        <end position="1204"/>
    </location>
</feature>
<dbReference type="PANTHER" id="PTHR15615">
    <property type="match status" value="1"/>
</dbReference>
<dbReference type="GeneID" id="40306822"/>
<dbReference type="Gene3D" id="1.10.472.10">
    <property type="entry name" value="Cyclin-like"/>
    <property type="match status" value="1"/>
</dbReference>
<dbReference type="Pfam" id="PF08613">
    <property type="entry name" value="Cyclin"/>
    <property type="match status" value="1"/>
</dbReference>
<dbReference type="VEuPathDB" id="ToxoDB:BESB_017610"/>
<evidence type="ECO:0000256" key="1">
    <source>
        <dbReference type="SAM" id="MobiDB-lite"/>
    </source>
</evidence>
<proteinExistence type="predicted"/>
<feature type="region of interest" description="Disordered" evidence="1">
    <location>
        <begin position="1367"/>
        <end position="1441"/>
    </location>
</feature>
<evidence type="ECO:0000313" key="3">
    <source>
        <dbReference type="Proteomes" id="UP000224006"/>
    </source>
</evidence>
<dbReference type="SUPFAM" id="SSF47954">
    <property type="entry name" value="Cyclin-like"/>
    <property type="match status" value="1"/>
</dbReference>
<dbReference type="OrthoDB" id="337735at2759"/>
<sequence length="1520" mass="156946">MAPRAPPAISPDVRPQSVNQAVDKERTETAQAFFQNPSSAPAPPSTVPMIRAREEASLAGARPPCADAGLAHALSAWNDASQARRSSLCSNSRHLNSAAASLLSKPSDVASENSGGLATGPFWRVGAERGCVCQEWHREREYARQPEGISPQPFPASVQRAQPLPVACPPVEMGRRADGACRAAHARSPACFEEEPCGRGETGAGRVHAEFVCQLHGSTRPSLPFTDDRAVSAIGVVLNRLAKKGTEDLRLSGAEGVITVFHSSAEPSIGIGDYIERLARFFRCSNECFVLALIYIDRLVRRRAGFTLNKLNVHRLFITALTVASKFFDDIYYSNSFYAKVGGLSLKELNRLEVTFIILLDFRLHVLPHEFFSARTFILPDVPSRPQAVKRPALAHAVAAYQRTAQEAAAGAPISSRGGSKPEEVGDPVAGTRRQLARLYQALEQPSHFGGCSSSARPAEGADGAGAVALLGCGEGRAALAQAAGAVRELCGLAASACGVKFAEREERQSLCLATGEREQHEVKHDCARGRLGEDSAVSRSLAPAVDGLACAGRGSPPSASFGRIQGHAAALVATAAVAAKCELAPQAAANAALEAVSGTAAALALNRCRLAAEQARLNSVQLRGTLEQSPGRGTCASVEPTGAVFLAGSAAFVQVGAGGFPRLRGGSQAAAPSLHPVQCAAGAVHALEWREADVATRERAQRERGGGARDGADAAQAFLTFASQAQRRGGAVEGERVAMEGGGLAAVCDDDDGTTRSSTALYDCPAALRQAEAQGFEAEMTAQPVLYVEAPPSARPLLCERGGEGGLLLASTRARQTACMELEGAADARQETFSAALSAVFARRTPQGRGCPLAGVGEAEEEAPRAFFRGRVESGLSRLQVSLGLAMGVPVASQCAERGTVADANPTHGGGQGAVEADVVGSLGMNKLLPSFLAKDAAGYADGEDVLRQLLWPPPAARHDSGARGGAALPAGHGEAGGGGDYGSDSSGEAASEAKRRLFAVSYAGSLSFSSFFSGRGIPRPRDPSPRESSRGGHVDRKQGRREVRRDLPEMHKSKATCSESRERGPYDSRAESREEERESGAQAARLSFFASHAARRPCVALAGALQDSRPLKALSSSAVAGDNRDGAVASVAGRAAFFASTGGEPLVWEGGLESEDSARGRARTPSGAFAASGFFFVSASQPPAAAPASVSEGERRPLRGEDAAAPCSPPACAAPDSGDAGGPSCAAGVRASRATAAASPCGEPGGRGGDRVRCVLSPSCVATSLSRLGFFPPALASPDACSGSGVAAGGLSDQLRPATPTEKNPVAHEDADESPVFESPPQRLGSGRSVNSTASTVAPPDAQVAFGSAATDGLGCFLALSSRSPESPLNALPGKAAGDEGRGEGGSPSRGAHSSSPSSLRKKRSLCRALPPLPPRPKGEPGWSGGTAWSSDTPTRPARLPARVPAAQAGAWQLSATTCGKRLPLSRSITSSFSRRTAAPAPWSIVQEASGRGATPKRGGQGEGAVSLLFFTVLRGRV</sequence>
<feature type="region of interest" description="Disordered" evidence="1">
    <location>
        <begin position="1"/>
        <end position="22"/>
    </location>
</feature>
<feature type="region of interest" description="Disordered" evidence="1">
    <location>
        <begin position="1015"/>
        <end position="1081"/>
    </location>
</feature>
<dbReference type="EMBL" id="NWUJ01000011">
    <property type="protein sequence ID" value="PFH32443.1"/>
    <property type="molecule type" value="Genomic_DNA"/>
</dbReference>
<feature type="compositionally biased region" description="Basic and acidic residues" evidence="1">
    <location>
        <begin position="1021"/>
        <end position="1054"/>
    </location>
</feature>
<reference evidence="2 3" key="1">
    <citation type="submission" date="2017-09" db="EMBL/GenBank/DDBJ databases">
        <title>Genome sequencing of Besnoitia besnoiti strain Bb-Ger1.</title>
        <authorList>
            <person name="Schares G."/>
            <person name="Venepally P."/>
            <person name="Lorenzi H.A."/>
        </authorList>
    </citation>
    <scope>NUCLEOTIDE SEQUENCE [LARGE SCALE GENOMIC DNA]</scope>
    <source>
        <strain evidence="2 3">Bb-Ger1</strain>
    </source>
</reference>
<evidence type="ECO:0008006" key="4">
    <source>
        <dbReference type="Google" id="ProtNLM"/>
    </source>
</evidence>
<feature type="region of interest" description="Disordered" evidence="1">
    <location>
        <begin position="1187"/>
        <end position="1229"/>
    </location>
</feature>
<feature type="region of interest" description="Disordered" evidence="1">
    <location>
        <begin position="1293"/>
        <end position="1338"/>
    </location>
</feature>
<dbReference type="PANTHER" id="PTHR15615:SF108">
    <property type="entry name" value="PROTEIN CNPPD1"/>
    <property type="match status" value="1"/>
</dbReference>
<gene>
    <name evidence="2" type="ORF">BESB_017610</name>
</gene>
<dbReference type="Proteomes" id="UP000224006">
    <property type="component" value="Chromosome X"/>
</dbReference>
<protein>
    <recommendedName>
        <fullName evidence="4">Cyclin, N-terminal domain-containing protein</fullName>
    </recommendedName>
</protein>
<dbReference type="KEGG" id="bbes:BESB_017610"/>
<dbReference type="InterPro" id="IPR013922">
    <property type="entry name" value="Cyclin_PHO80-like"/>
</dbReference>
<accession>A0A2A9M9U1</accession>
<name>A0A2A9M9U1_BESBE</name>
<feature type="region of interest" description="Disordered" evidence="1">
    <location>
        <begin position="958"/>
        <end position="989"/>
    </location>
</feature>
<feature type="compositionally biased region" description="Low complexity" evidence="1">
    <location>
        <begin position="1205"/>
        <end position="1229"/>
    </location>
</feature>
<feature type="compositionally biased region" description="Basic and acidic residues" evidence="1">
    <location>
        <begin position="1061"/>
        <end position="1081"/>
    </location>
</feature>
<dbReference type="CDD" id="cd20558">
    <property type="entry name" value="CYCLIN_ScPCL7-like"/>
    <property type="match status" value="1"/>
</dbReference>